<evidence type="ECO:0000256" key="3">
    <source>
        <dbReference type="ARBA" id="ARBA00022741"/>
    </source>
</evidence>
<accession>K2FY43</accession>
<evidence type="ECO:0000259" key="7">
    <source>
        <dbReference type="Pfam" id="PF01171"/>
    </source>
</evidence>
<comment type="function">
    <text evidence="6">Ligates lysine onto the cytidine present at position 34 of the AUA codon-specific tRNA(Ile) that contains the anticodon CAU, in an ATP-dependent manner. Cytidine is converted to lysidine, thus changing the amino acid specificity of the tRNA from methionine to isoleucine.</text>
</comment>
<reference evidence="8" key="1">
    <citation type="journal article" date="2012" name="Science">
        <title>Fermentation, hydrogen, and sulfur metabolism in multiple uncultivated bacterial phyla.</title>
        <authorList>
            <person name="Wrighton K.C."/>
            <person name="Thomas B.C."/>
            <person name="Sharon I."/>
            <person name="Miller C.S."/>
            <person name="Castelle C.J."/>
            <person name="VerBerkmoes N.C."/>
            <person name="Wilkins M.J."/>
            <person name="Hettich R.L."/>
            <person name="Lipton M.S."/>
            <person name="Williams K.H."/>
            <person name="Long P.E."/>
            <person name="Banfield J.F."/>
        </authorList>
    </citation>
    <scope>NUCLEOTIDE SEQUENCE [LARGE SCALE GENOMIC DNA]</scope>
</reference>
<dbReference type="GO" id="GO:0005737">
    <property type="term" value="C:cytoplasm"/>
    <property type="evidence" value="ECO:0007669"/>
    <property type="project" value="UniProtKB-SubCell"/>
</dbReference>
<dbReference type="InterPro" id="IPR012094">
    <property type="entry name" value="tRNA_Ile_lys_synt"/>
</dbReference>
<dbReference type="InterPro" id="IPR014729">
    <property type="entry name" value="Rossmann-like_a/b/a_fold"/>
</dbReference>
<keyword evidence="3" id="KW-0547">Nucleotide-binding</keyword>
<dbReference type="EMBL" id="AMFJ01000654">
    <property type="protein sequence ID" value="EKE26822.1"/>
    <property type="molecule type" value="Genomic_DNA"/>
</dbReference>
<dbReference type="AlphaFoldDB" id="K2FY43"/>
<protein>
    <recommendedName>
        <fullName evidence="6">tRNA(Ile)-lysidine synthase</fullName>
        <ecNumber evidence="6">6.3.4.19</ecNumber>
    </recommendedName>
    <alternativeName>
        <fullName evidence="6">tRNA(Ile)-2-lysyl-cytidine synthase</fullName>
    </alternativeName>
    <alternativeName>
        <fullName evidence="6">tRNA(Ile)-lysidine synthetase</fullName>
    </alternativeName>
</protein>
<comment type="caution">
    <text evidence="8">The sequence shown here is derived from an EMBL/GenBank/DDBJ whole genome shotgun (WGS) entry which is preliminary data.</text>
</comment>
<dbReference type="HAMAP" id="MF_01161">
    <property type="entry name" value="tRNA_Ile_lys_synt"/>
    <property type="match status" value="1"/>
</dbReference>
<keyword evidence="4" id="KW-0067">ATP-binding</keyword>
<dbReference type="InterPro" id="IPR012795">
    <property type="entry name" value="tRNA_Ile_lys_synt_N"/>
</dbReference>
<organism evidence="8">
    <name type="scientific">uncultured bacterium</name>
    <name type="common">gcode 4</name>
    <dbReference type="NCBI Taxonomy" id="1234023"/>
    <lineage>
        <taxon>Bacteria</taxon>
        <taxon>environmental samples</taxon>
    </lineage>
</organism>
<dbReference type="PANTHER" id="PTHR43033">
    <property type="entry name" value="TRNA(ILE)-LYSIDINE SYNTHASE-RELATED"/>
    <property type="match status" value="1"/>
</dbReference>
<proteinExistence type="inferred from homology"/>
<dbReference type="CDD" id="cd01992">
    <property type="entry name" value="TilS_N"/>
    <property type="match status" value="1"/>
</dbReference>
<dbReference type="InterPro" id="IPR011063">
    <property type="entry name" value="TilS/TtcA_N"/>
</dbReference>
<evidence type="ECO:0000313" key="8">
    <source>
        <dbReference type="EMBL" id="EKE26822.1"/>
    </source>
</evidence>
<dbReference type="GO" id="GO:0005524">
    <property type="term" value="F:ATP binding"/>
    <property type="evidence" value="ECO:0007669"/>
    <property type="project" value="UniProtKB-KW"/>
</dbReference>
<gene>
    <name evidence="6" type="primary">tilS</name>
    <name evidence="8" type="ORF">ACD_4C00138G0011</name>
</gene>
<keyword evidence="6" id="KW-0963">Cytoplasm</keyword>
<comment type="caution">
    <text evidence="6">Lacks conserved residue(s) required for the propagation of feature annotation.</text>
</comment>
<dbReference type="GO" id="GO:0032267">
    <property type="term" value="F:tRNA(Ile)-lysidine synthase activity"/>
    <property type="evidence" value="ECO:0007669"/>
    <property type="project" value="UniProtKB-EC"/>
</dbReference>
<evidence type="ECO:0000256" key="2">
    <source>
        <dbReference type="ARBA" id="ARBA00022694"/>
    </source>
</evidence>
<dbReference type="SUPFAM" id="SSF52402">
    <property type="entry name" value="Adenine nucleotide alpha hydrolases-like"/>
    <property type="match status" value="1"/>
</dbReference>
<sequence length="319" mass="39544">MIKDFFNKHWIIKKNIIVAFSWWSDSVYLLKEILKFKEKDTIIVWHFNHNLRNEESKRDEKFVIDFCKKNNLKCEIWEADIKKISEKKKIWIEEAARIERYVFLRWLKEKYQASYILTAHHIDDKVETFILNLIRWSKLKWLISIEEKNNDLLRPILNVNKNEILENLKNEKIDYMNDSSNLDDSYLRNHIRLNIAPNFWKINPQYQKTLNSLMWYFWELKWFLDDMIESEVKTIENDSDNKENDLFKNFIEIDSFQNKSGFIKKELVRYIFEMTNNWTIWLTKSNIDEVIRFIWDRWNYTKKDIKNMKLFKKNWKIYF</sequence>
<dbReference type="NCBIfam" id="TIGR02432">
    <property type="entry name" value="lysidine_TilS_N"/>
    <property type="match status" value="1"/>
</dbReference>
<dbReference type="Pfam" id="PF01171">
    <property type="entry name" value="ATP_bind_3"/>
    <property type="match status" value="1"/>
</dbReference>
<comment type="similarity">
    <text evidence="6">Belongs to the tRNA(Ile)-lysidine synthase family.</text>
</comment>
<evidence type="ECO:0000256" key="4">
    <source>
        <dbReference type="ARBA" id="ARBA00022840"/>
    </source>
</evidence>
<name>K2FY43_9BACT</name>
<keyword evidence="1 6" id="KW-0436">Ligase</keyword>
<evidence type="ECO:0000256" key="1">
    <source>
        <dbReference type="ARBA" id="ARBA00022598"/>
    </source>
</evidence>
<dbReference type="PANTHER" id="PTHR43033:SF1">
    <property type="entry name" value="TRNA(ILE)-LYSIDINE SYNTHASE-RELATED"/>
    <property type="match status" value="1"/>
</dbReference>
<dbReference type="EC" id="6.3.4.19" evidence="6"/>
<dbReference type="GO" id="GO:0006400">
    <property type="term" value="P:tRNA modification"/>
    <property type="evidence" value="ECO:0007669"/>
    <property type="project" value="UniProtKB-UniRule"/>
</dbReference>
<dbReference type="Gene3D" id="3.40.50.620">
    <property type="entry name" value="HUPs"/>
    <property type="match status" value="1"/>
</dbReference>
<feature type="domain" description="tRNA(Ile)-lysidine/2-thiocytidine synthase N-terminal" evidence="7">
    <location>
        <begin position="16"/>
        <end position="193"/>
    </location>
</feature>
<comment type="catalytic activity">
    <reaction evidence="5 6">
        <text>cytidine(34) in tRNA(Ile2) + L-lysine + ATP = lysidine(34) in tRNA(Ile2) + AMP + diphosphate + H(+)</text>
        <dbReference type="Rhea" id="RHEA:43744"/>
        <dbReference type="Rhea" id="RHEA-COMP:10625"/>
        <dbReference type="Rhea" id="RHEA-COMP:10670"/>
        <dbReference type="ChEBI" id="CHEBI:15378"/>
        <dbReference type="ChEBI" id="CHEBI:30616"/>
        <dbReference type="ChEBI" id="CHEBI:32551"/>
        <dbReference type="ChEBI" id="CHEBI:33019"/>
        <dbReference type="ChEBI" id="CHEBI:82748"/>
        <dbReference type="ChEBI" id="CHEBI:83665"/>
        <dbReference type="ChEBI" id="CHEBI:456215"/>
        <dbReference type="EC" id="6.3.4.19"/>
    </reaction>
</comment>
<evidence type="ECO:0000256" key="6">
    <source>
        <dbReference type="HAMAP-Rule" id="MF_01161"/>
    </source>
</evidence>
<evidence type="ECO:0000256" key="5">
    <source>
        <dbReference type="ARBA" id="ARBA00048539"/>
    </source>
</evidence>
<comment type="subcellular location">
    <subcellularLocation>
        <location evidence="6">Cytoplasm</location>
    </subcellularLocation>
</comment>
<keyword evidence="2 6" id="KW-0819">tRNA processing</keyword>